<accession>A0A4Q0A183</accession>
<keyword evidence="4" id="KW-1185">Reference proteome</keyword>
<feature type="region of interest" description="Disordered" evidence="1">
    <location>
        <begin position="54"/>
        <end position="80"/>
    </location>
</feature>
<evidence type="ECO:0000313" key="4">
    <source>
        <dbReference type="Proteomes" id="UP000268162"/>
    </source>
</evidence>
<dbReference type="AlphaFoldDB" id="A0A4Q0A183"/>
<evidence type="ECO:0000256" key="2">
    <source>
        <dbReference type="SAM" id="SignalP"/>
    </source>
</evidence>
<proteinExistence type="predicted"/>
<gene>
    <name evidence="3" type="ORF">BJ085DRAFT_28219</name>
</gene>
<keyword evidence="2" id="KW-0732">Signal</keyword>
<feature type="compositionally biased region" description="Low complexity" evidence="1">
    <location>
        <begin position="66"/>
        <end position="78"/>
    </location>
</feature>
<evidence type="ECO:0000256" key="1">
    <source>
        <dbReference type="SAM" id="MobiDB-lite"/>
    </source>
</evidence>
<dbReference type="Proteomes" id="UP000268162">
    <property type="component" value="Unassembled WGS sequence"/>
</dbReference>
<dbReference type="EMBL" id="ML002239">
    <property type="protein sequence ID" value="RKP39866.1"/>
    <property type="molecule type" value="Genomic_DNA"/>
</dbReference>
<feature type="signal peptide" evidence="2">
    <location>
        <begin position="1"/>
        <end position="22"/>
    </location>
</feature>
<protein>
    <submittedName>
        <fullName evidence="3">Uncharacterized protein</fullName>
    </submittedName>
</protein>
<organism evidence="3 4">
    <name type="scientific">Dimargaris cristalligena</name>
    <dbReference type="NCBI Taxonomy" id="215637"/>
    <lineage>
        <taxon>Eukaryota</taxon>
        <taxon>Fungi</taxon>
        <taxon>Fungi incertae sedis</taxon>
        <taxon>Zoopagomycota</taxon>
        <taxon>Kickxellomycotina</taxon>
        <taxon>Dimargaritomycetes</taxon>
        <taxon>Dimargaritales</taxon>
        <taxon>Dimargaritaceae</taxon>
        <taxon>Dimargaris</taxon>
    </lineage>
</organism>
<evidence type="ECO:0000313" key="3">
    <source>
        <dbReference type="EMBL" id="RKP39866.1"/>
    </source>
</evidence>
<sequence length="237" mass="25858">MYLSTIVFKLGLTVGLPCFISARPLPGDTATGTPSVEFTEQNHLRALDAMRRSGHDGQISHEPNLPSSSDSDPDQSSSGYCTELFKDSEFPFPDNTQWDLDHTDDEPVHNGVGGWEGYNYFKDDCPDTAPNPGENCDVDPLGGSKTGSICGYAGESDDNDMGSEFSAIDGAGEECYPVSVFCESEDEYVHAPVELSNTEVRETLPDVEGMNHSIETQIVHHRESDTESNYPTSPKHI</sequence>
<name>A0A4Q0A183_9FUNG</name>
<reference evidence="4" key="1">
    <citation type="journal article" date="2018" name="Nat. Microbiol.">
        <title>Leveraging single-cell genomics to expand the fungal tree of life.</title>
        <authorList>
            <person name="Ahrendt S.R."/>
            <person name="Quandt C.A."/>
            <person name="Ciobanu D."/>
            <person name="Clum A."/>
            <person name="Salamov A."/>
            <person name="Andreopoulos B."/>
            <person name="Cheng J.F."/>
            <person name="Woyke T."/>
            <person name="Pelin A."/>
            <person name="Henrissat B."/>
            <person name="Reynolds N.K."/>
            <person name="Benny G.L."/>
            <person name="Smith M.E."/>
            <person name="James T.Y."/>
            <person name="Grigoriev I.V."/>
        </authorList>
    </citation>
    <scope>NUCLEOTIDE SEQUENCE [LARGE SCALE GENOMIC DNA]</scope>
    <source>
        <strain evidence="4">RSA 468</strain>
    </source>
</reference>
<feature type="chain" id="PRO_5020476373" evidence="2">
    <location>
        <begin position="23"/>
        <end position="237"/>
    </location>
</feature>